<dbReference type="Pfam" id="PF02627">
    <property type="entry name" value="CMD"/>
    <property type="match status" value="1"/>
</dbReference>
<proteinExistence type="predicted"/>
<dbReference type="EMBL" id="JBHSJF010000001">
    <property type="protein sequence ID" value="MFC5066779.1"/>
    <property type="molecule type" value="Genomic_DNA"/>
</dbReference>
<dbReference type="InterPro" id="IPR003779">
    <property type="entry name" value="CMD-like"/>
</dbReference>
<accession>A0ABV9YZN7</accession>
<protein>
    <submittedName>
        <fullName evidence="2">Carboxymuconolactone decarboxylase family protein</fullName>
    </submittedName>
</protein>
<organism evidence="2 3">
    <name type="scientific">Flaviflagellibacter deserti</name>
    <dbReference type="NCBI Taxonomy" id="2267266"/>
    <lineage>
        <taxon>Bacteria</taxon>
        <taxon>Pseudomonadati</taxon>
        <taxon>Pseudomonadota</taxon>
        <taxon>Alphaproteobacteria</taxon>
        <taxon>Hyphomicrobiales</taxon>
        <taxon>Flaviflagellibacter</taxon>
    </lineage>
</organism>
<dbReference type="RefSeq" id="WP_114955608.1">
    <property type="nucleotide sequence ID" value="NZ_JBHSJF010000001.1"/>
</dbReference>
<dbReference type="PANTHER" id="PTHR34846">
    <property type="entry name" value="4-CARBOXYMUCONOLACTONE DECARBOXYLASE FAMILY PROTEIN (AFU_ORTHOLOGUE AFUA_6G11590)"/>
    <property type="match status" value="1"/>
</dbReference>
<sequence length="144" mass="16182">MSARLNFYGAAPKAMETMMKLSQEANASLEHSLVELVKLRASQINGCAFCIKMHTTDALKAGENVDRLFLLDAWRESHLYTDRERAALAWTEALTLLSETNAPDDVYAAMKEQFSDEEQVKLTLLIGVINTWNRFAVGFRSVHA</sequence>
<gene>
    <name evidence="2" type="ORF">ACFPFW_01955</name>
</gene>
<name>A0ABV9YZN7_9HYPH</name>
<evidence type="ECO:0000313" key="3">
    <source>
        <dbReference type="Proteomes" id="UP001595796"/>
    </source>
</evidence>
<evidence type="ECO:0000313" key="2">
    <source>
        <dbReference type="EMBL" id="MFC5066779.1"/>
    </source>
</evidence>
<dbReference type="PANTHER" id="PTHR34846:SF10">
    <property type="entry name" value="CYTOPLASMIC PROTEIN"/>
    <property type="match status" value="1"/>
</dbReference>
<dbReference type="NCBIfam" id="TIGR00778">
    <property type="entry name" value="ahpD_dom"/>
    <property type="match status" value="1"/>
</dbReference>
<dbReference type="Gene3D" id="1.20.1290.10">
    <property type="entry name" value="AhpD-like"/>
    <property type="match status" value="1"/>
</dbReference>
<dbReference type="InterPro" id="IPR029032">
    <property type="entry name" value="AhpD-like"/>
</dbReference>
<dbReference type="InterPro" id="IPR004675">
    <property type="entry name" value="AhpD_core"/>
</dbReference>
<feature type="domain" description="Carboxymuconolactone decarboxylase-like" evidence="1">
    <location>
        <begin position="12"/>
        <end position="93"/>
    </location>
</feature>
<comment type="caution">
    <text evidence="2">The sequence shown here is derived from an EMBL/GenBank/DDBJ whole genome shotgun (WGS) entry which is preliminary data.</text>
</comment>
<reference evidence="3" key="1">
    <citation type="journal article" date="2019" name="Int. J. Syst. Evol. Microbiol.">
        <title>The Global Catalogue of Microorganisms (GCM) 10K type strain sequencing project: providing services to taxonomists for standard genome sequencing and annotation.</title>
        <authorList>
            <consortium name="The Broad Institute Genomics Platform"/>
            <consortium name="The Broad Institute Genome Sequencing Center for Infectious Disease"/>
            <person name="Wu L."/>
            <person name="Ma J."/>
        </authorList>
    </citation>
    <scope>NUCLEOTIDE SEQUENCE [LARGE SCALE GENOMIC DNA]</scope>
    <source>
        <strain evidence="3">CGMCC 1.16444</strain>
    </source>
</reference>
<keyword evidence="3" id="KW-1185">Reference proteome</keyword>
<evidence type="ECO:0000259" key="1">
    <source>
        <dbReference type="Pfam" id="PF02627"/>
    </source>
</evidence>
<dbReference type="Proteomes" id="UP001595796">
    <property type="component" value="Unassembled WGS sequence"/>
</dbReference>
<dbReference type="SUPFAM" id="SSF69118">
    <property type="entry name" value="AhpD-like"/>
    <property type="match status" value="1"/>
</dbReference>